<dbReference type="PANTHER" id="PTHR14614:SF130">
    <property type="entry name" value="PROTEIN-LYSINE N-METHYLTRANSFERASE EEF2KMT"/>
    <property type="match status" value="1"/>
</dbReference>
<dbReference type="GO" id="GO:0008757">
    <property type="term" value="F:S-adenosylmethionine-dependent methyltransferase activity"/>
    <property type="evidence" value="ECO:0007669"/>
    <property type="project" value="UniProtKB-ARBA"/>
</dbReference>
<dbReference type="SUPFAM" id="SSF53335">
    <property type="entry name" value="S-adenosyl-L-methionine-dependent methyltransferases"/>
    <property type="match status" value="1"/>
</dbReference>
<protein>
    <submittedName>
        <fullName evidence="1">Uncharacterized protein</fullName>
    </submittedName>
</protein>
<dbReference type="EMBL" id="CP118379">
    <property type="protein sequence ID" value="WFD44685.1"/>
    <property type="molecule type" value="Genomic_DNA"/>
</dbReference>
<reference evidence="1" key="1">
    <citation type="submission" date="2023-02" db="EMBL/GenBank/DDBJ databases">
        <title>Mating type loci evolution in Malassezia.</title>
        <authorList>
            <person name="Coelho M.A."/>
        </authorList>
    </citation>
    <scope>NUCLEOTIDE SEQUENCE</scope>
    <source>
        <strain evidence="1">CBS 14136</strain>
    </source>
</reference>
<dbReference type="Gene3D" id="3.40.50.150">
    <property type="entry name" value="Vaccinia Virus protein VP39"/>
    <property type="match status" value="1"/>
</dbReference>
<evidence type="ECO:0000313" key="2">
    <source>
        <dbReference type="Proteomes" id="UP001214628"/>
    </source>
</evidence>
<gene>
    <name evidence="1" type="ORF">MPSI1_003355</name>
</gene>
<dbReference type="Pfam" id="PF10294">
    <property type="entry name" value="Methyltransf_16"/>
    <property type="match status" value="1"/>
</dbReference>
<sequence>MNGTCEKCEWKPFLPSRDLKPVHSSGELIRATRAIWEAYGLDQQTEKWIYLDDAWDQLSSDSEDGECQDDDAYETQCVIHWLHTAISWACKNDCENVDQCADLLVRLAGQTAAGQRSSTYRFLRGHKHEALQKLQETAGVVTIRDISLTEDALGGRTWGAASYLACRLVRQWQSFAPRAVLELGAGTGLTSLALHVCVKNLYPMHTTRFVLTDFHPKVLANLQFNVQHNLAENDCGVNYLDWKQVYDEMQDTKPKNQISSQESFNNSCEAASNTSSIQIQGRSNFDMIIAADCIYDPLHAQWISAVAQRYLVRGQNALTSDTTGPNLQLLVPVREKYTTELQSVYHTFSSSPWQILSDTQLAGVDDFGPISMARTHELHGRPVTFRHIIIGWAS</sequence>
<dbReference type="InterPro" id="IPR019410">
    <property type="entry name" value="Methyltransf_16"/>
</dbReference>
<dbReference type="AlphaFoldDB" id="A0AAF0JFH1"/>
<accession>A0AAF0JFH1</accession>
<name>A0AAF0JFH1_9BASI</name>
<dbReference type="InterPro" id="IPR029063">
    <property type="entry name" value="SAM-dependent_MTases_sf"/>
</dbReference>
<keyword evidence="2" id="KW-1185">Reference proteome</keyword>
<proteinExistence type="predicted"/>
<evidence type="ECO:0000313" key="1">
    <source>
        <dbReference type="EMBL" id="WFD44685.1"/>
    </source>
</evidence>
<dbReference type="Proteomes" id="UP001214628">
    <property type="component" value="Chromosome 5"/>
</dbReference>
<dbReference type="PANTHER" id="PTHR14614">
    <property type="entry name" value="HEPATOCELLULAR CARCINOMA-ASSOCIATED ANTIGEN"/>
    <property type="match status" value="1"/>
</dbReference>
<organism evidence="1 2">
    <name type="scientific">Malassezia psittaci</name>
    <dbReference type="NCBI Taxonomy" id="1821823"/>
    <lineage>
        <taxon>Eukaryota</taxon>
        <taxon>Fungi</taxon>
        <taxon>Dikarya</taxon>
        <taxon>Basidiomycota</taxon>
        <taxon>Ustilaginomycotina</taxon>
        <taxon>Malasseziomycetes</taxon>
        <taxon>Malasseziales</taxon>
        <taxon>Malasseziaceae</taxon>
        <taxon>Malassezia</taxon>
    </lineage>
</organism>